<evidence type="ECO:0000313" key="16">
    <source>
        <dbReference type="Proteomes" id="UP000288405"/>
    </source>
</evidence>
<dbReference type="InterPro" id="IPR020630">
    <property type="entry name" value="THF_DH/CycHdrlase_cat_dom"/>
</dbReference>
<dbReference type="PANTHER" id="PTHR48099:SF5">
    <property type="entry name" value="C-1-TETRAHYDROFOLATE SYNTHASE, CYTOPLASMIC"/>
    <property type="match status" value="1"/>
</dbReference>
<comment type="function">
    <text evidence="12">Catalyzes the oxidation of 5,10-methylenetetrahydrofolate to 5,10-methenyltetrahydrofolate and then the hydrolysis of 5,10-methenyltetrahydrofolate to 10-formyltetrahydrofolate.</text>
</comment>
<organism evidence="15 16">
    <name type="scientific">Aliidiomarina sanyensis</name>
    <dbReference type="NCBI Taxonomy" id="1249555"/>
    <lineage>
        <taxon>Bacteria</taxon>
        <taxon>Pseudomonadati</taxon>
        <taxon>Pseudomonadota</taxon>
        <taxon>Gammaproteobacteria</taxon>
        <taxon>Alteromonadales</taxon>
        <taxon>Idiomarinaceae</taxon>
        <taxon>Aliidiomarina</taxon>
    </lineage>
</organism>
<feature type="domain" description="Tetrahydrofolate dehydrogenase/cyclohydrolase NAD(P)-binding" evidence="14">
    <location>
        <begin position="144"/>
        <end position="285"/>
    </location>
</feature>
<reference evidence="15 16" key="1">
    <citation type="journal article" date="2011" name="Front. Microbiol.">
        <title>Genomic signatures of strain selection and enhancement in Bacillus atrophaeus var. globigii, a historical biowarfare simulant.</title>
        <authorList>
            <person name="Gibbons H.S."/>
            <person name="Broomall S.M."/>
            <person name="McNew L.A."/>
            <person name="Daligault H."/>
            <person name="Chapman C."/>
            <person name="Bruce D."/>
            <person name="Karavis M."/>
            <person name="Krepps M."/>
            <person name="McGregor P.A."/>
            <person name="Hong C."/>
            <person name="Park K.H."/>
            <person name="Akmal A."/>
            <person name="Feldman A."/>
            <person name="Lin J.S."/>
            <person name="Chang W.E."/>
            <person name="Higgs B.W."/>
            <person name="Demirev P."/>
            <person name="Lindquist J."/>
            <person name="Liem A."/>
            <person name="Fochler E."/>
            <person name="Read T.D."/>
            <person name="Tapia R."/>
            <person name="Johnson S."/>
            <person name="Bishop-Lilly K.A."/>
            <person name="Detter C."/>
            <person name="Han C."/>
            <person name="Sozhamannan S."/>
            <person name="Rosenzweig C.N."/>
            <person name="Skowronski E.W."/>
        </authorList>
    </citation>
    <scope>NUCLEOTIDE SEQUENCE [LARGE SCALE GENOMIC DNA]</scope>
    <source>
        <strain evidence="15 16">GYP-17</strain>
    </source>
</reference>
<dbReference type="GO" id="GO:0035999">
    <property type="term" value="P:tetrahydrofolate interconversion"/>
    <property type="evidence" value="ECO:0007669"/>
    <property type="project" value="UniProtKB-UniRule"/>
</dbReference>
<keyword evidence="7 12" id="KW-0521">NADP</keyword>
<protein>
    <recommendedName>
        <fullName evidence="12">Bifunctional protein FolD</fullName>
    </recommendedName>
    <domain>
        <recommendedName>
            <fullName evidence="12">Methylenetetrahydrofolate dehydrogenase</fullName>
            <ecNumber evidence="12">1.5.1.5</ecNumber>
        </recommendedName>
    </domain>
    <domain>
        <recommendedName>
            <fullName evidence="12">Methenyltetrahydrofolate cyclohydrolase</fullName>
            <ecNumber evidence="12">3.5.4.9</ecNumber>
        </recommendedName>
    </domain>
</protein>
<evidence type="ECO:0000256" key="12">
    <source>
        <dbReference type="HAMAP-Rule" id="MF_01576"/>
    </source>
</evidence>
<dbReference type="PANTHER" id="PTHR48099">
    <property type="entry name" value="C-1-TETRAHYDROFOLATE SYNTHASE, CYTOPLASMIC-RELATED"/>
    <property type="match status" value="1"/>
</dbReference>
<dbReference type="CDD" id="cd01080">
    <property type="entry name" value="NAD_bind_m-THF_DH_Cyclohyd"/>
    <property type="match status" value="1"/>
</dbReference>
<evidence type="ECO:0000259" key="13">
    <source>
        <dbReference type="Pfam" id="PF00763"/>
    </source>
</evidence>
<evidence type="ECO:0000256" key="3">
    <source>
        <dbReference type="ARBA" id="ARBA00022563"/>
    </source>
</evidence>
<dbReference type="SUPFAM" id="SSF53223">
    <property type="entry name" value="Aminoacid dehydrogenase-like, N-terminal domain"/>
    <property type="match status" value="1"/>
</dbReference>
<comment type="similarity">
    <text evidence="12">Belongs to the tetrahydrofolate dehydrogenase/cyclohydrolase family.</text>
</comment>
<dbReference type="GO" id="GO:0005829">
    <property type="term" value="C:cytosol"/>
    <property type="evidence" value="ECO:0007669"/>
    <property type="project" value="TreeGrafter"/>
</dbReference>
<dbReference type="FunFam" id="3.40.50.10860:FF:000005">
    <property type="entry name" value="C-1-tetrahydrofolate synthase, cytoplasmic, putative"/>
    <property type="match status" value="1"/>
</dbReference>
<dbReference type="GO" id="GO:0000105">
    <property type="term" value="P:L-histidine biosynthetic process"/>
    <property type="evidence" value="ECO:0007669"/>
    <property type="project" value="UniProtKB-KW"/>
</dbReference>
<dbReference type="PRINTS" id="PR00085">
    <property type="entry name" value="THFDHDRGNASE"/>
</dbReference>
<keyword evidence="10 12" id="KW-0486">Methionine biosynthesis</keyword>
<dbReference type="SUPFAM" id="SSF51735">
    <property type="entry name" value="NAD(P)-binding Rossmann-fold domains"/>
    <property type="match status" value="1"/>
</dbReference>
<evidence type="ECO:0000256" key="4">
    <source>
        <dbReference type="ARBA" id="ARBA00022605"/>
    </source>
</evidence>
<keyword evidence="5 12" id="KW-0658">Purine biosynthesis</keyword>
<dbReference type="InterPro" id="IPR020867">
    <property type="entry name" value="THF_DH/CycHdrlase_CS"/>
</dbReference>
<feature type="binding site" evidence="12">
    <location>
        <begin position="170"/>
        <end position="172"/>
    </location>
    <ligand>
        <name>NADP(+)</name>
        <dbReference type="ChEBI" id="CHEBI:58349"/>
    </ligand>
</feature>
<sequence length="296" mass="31536">MTSPNAAQLIDGKKIAQGIRDRVKAGVKARLDHGRRPPGLAVVLVGQDAASQVYVGSKRRACEEVGFISKDYDLPVTASQASLEALIDSLNDDPETDGILVQLPLPAGLDATRILERIDPKKDVDGFHPYNIGRLSQRIPLLRPCTPYGVIHLLESTGVDLHGMHAVVVGASNIVGRPMSLELLLAGATTTVCHRFTKNLEAHVRAADVLVVAVGKPSFIPGDWVKPGAIVIDVGINRRSDGSLCGDVEFAPAQQRASWITPVPGGVGPMTVACLMANTLQACNQFHDPFDAPPLF</sequence>
<dbReference type="Proteomes" id="UP000288405">
    <property type="component" value="Unassembled WGS sequence"/>
</dbReference>
<dbReference type="RefSeq" id="WP_126777297.1">
    <property type="nucleotide sequence ID" value="NZ_PIPM01000009.1"/>
</dbReference>
<dbReference type="Gene3D" id="3.40.50.720">
    <property type="entry name" value="NAD(P)-binding Rossmann-like Domain"/>
    <property type="match status" value="1"/>
</dbReference>
<dbReference type="NCBIfam" id="NF010783">
    <property type="entry name" value="PRK14186.1"/>
    <property type="match status" value="1"/>
</dbReference>
<keyword evidence="16" id="KW-1185">Reference proteome</keyword>
<dbReference type="Gene3D" id="3.40.50.10860">
    <property type="entry name" value="Leucine Dehydrogenase, chain A, domain 1"/>
    <property type="match status" value="1"/>
</dbReference>
<dbReference type="Pfam" id="PF00763">
    <property type="entry name" value="THF_DHG_CYH"/>
    <property type="match status" value="1"/>
</dbReference>
<dbReference type="AlphaFoldDB" id="A0A432WDM1"/>
<keyword evidence="6 12" id="KW-0378">Hydrolase</keyword>
<dbReference type="EC" id="1.5.1.5" evidence="12"/>
<evidence type="ECO:0000256" key="5">
    <source>
        <dbReference type="ARBA" id="ARBA00022755"/>
    </source>
</evidence>
<keyword evidence="9 12" id="KW-0368">Histidine biosynthesis</keyword>
<dbReference type="GO" id="GO:0004477">
    <property type="term" value="F:methenyltetrahydrofolate cyclohydrolase activity"/>
    <property type="evidence" value="ECO:0007669"/>
    <property type="project" value="UniProtKB-UniRule"/>
</dbReference>
<evidence type="ECO:0000256" key="9">
    <source>
        <dbReference type="ARBA" id="ARBA00023102"/>
    </source>
</evidence>
<keyword evidence="8 12" id="KW-0560">Oxidoreductase</keyword>
<dbReference type="OrthoDB" id="9803580at2"/>
<evidence type="ECO:0000256" key="6">
    <source>
        <dbReference type="ARBA" id="ARBA00022801"/>
    </source>
</evidence>
<gene>
    <name evidence="12" type="primary">folD</name>
    <name evidence="15" type="ORF">CWE11_09050</name>
</gene>
<dbReference type="InterPro" id="IPR020631">
    <property type="entry name" value="THF_DH/CycHdrlase_NAD-bd_dom"/>
</dbReference>
<dbReference type="PROSITE" id="PS00767">
    <property type="entry name" value="THF_DHG_CYH_2"/>
    <property type="match status" value="1"/>
</dbReference>
<dbReference type="InterPro" id="IPR000672">
    <property type="entry name" value="THF_DH/CycHdrlase"/>
</dbReference>
<comment type="caution">
    <text evidence="12">Lacks conserved residue(s) required for the propagation of feature annotation.</text>
</comment>
<dbReference type="FunFam" id="3.40.50.720:FF:000006">
    <property type="entry name" value="Bifunctional protein FolD"/>
    <property type="match status" value="1"/>
</dbReference>
<evidence type="ECO:0000256" key="2">
    <source>
        <dbReference type="ARBA" id="ARBA00011738"/>
    </source>
</evidence>
<proteinExistence type="inferred from homology"/>
<comment type="catalytic activity">
    <reaction evidence="12">
        <text>(6R)-5,10-methylene-5,6,7,8-tetrahydrofolate + NADP(+) = (6R)-5,10-methenyltetrahydrofolate + NADPH</text>
        <dbReference type="Rhea" id="RHEA:22812"/>
        <dbReference type="ChEBI" id="CHEBI:15636"/>
        <dbReference type="ChEBI" id="CHEBI:57455"/>
        <dbReference type="ChEBI" id="CHEBI:57783"/>
        <dbReference type="ChEBI" id="CHEBI:58349"/>
        <dbReference type="EC" id="1.5.1.5"/>
    </reaction>
</comment>
<keyword evidence="11 12" id="KW-0511">Multifunctional enzyme</keyword>
<dbReference type="EC" id="3.5.4.9" evidence="12"/>
<dbReference type="InterPro" id="IPR036291">
    <property type="entry name" value="NAD(P)-bd_dom_sf"/>
</dbReference>
<evidence type="ECO:0000313" key="15">
    <source>
        <dbReference type="EMBL" id="RUO30509.1"/>
    </source>
</evidence>
<accession>A0A432WDM1</accession>
<comment type="subunit">
    <text evidence="2 12">Homodimer.</text>
</comment>
<evidence type="ECO:0000256" key="10">
    <source>
        <dbReference type="ARBA" id="ARBA00023167"/>
    </source>
</evidence>
<keyword evidence="3 12" id="KW-0554">One-carbon metabolism</keyword>
<dbReference type="Pfam" id="PF02882">
    <property type="entry name" value="THF_DHG_CYH_C"/>
    <property type="match status" value="1"/>
</dbReference>
<comment type="pathway">
    <text evidence="1 12">One-carbon metabolism; tetrahydrofolate interconversion.</text>
</comment>
<evidence type="ECO:0000256" key="11">
    <source>
        <dbReference type="ARBA" id="ARBA00023268"/>
    </source>
</evidence>
<evidence type="ECO:0000256" key="7">
    <source>
        <dbReference type="ARBA" id="ARBA00022857"/>
    </source>
</evidence>
<name>A0A432WDM1_9GAMM</name>
<dbReference type="EMBL" id="PIPM01000009">
    <property type="protein sequence ID" value="RUO30509.1"/>
    <property type="molecule type" value="Genomic_DNA"/>
</dbReference>
<evidence type="ECO:0000259" key="14">
    <source>
        <dbReference type="Pfam" id="PF02882"/>
    </source>
</evidence>
<dbReference type="InterPro" id="IPR046346">
    <property type="entry name" value="Aminoacid_DH-like_N_sf"/>
</dbReference>
<comment type="caution">
    <text evidence="15">The sequence shown here is derived from an EMBL/GenBank/DDBJ whole genome shotgun (WGS) entry which is preliminary data.</text>
</comment>
<feature type="binding site" evidence="12">
    <location>
        <position position="236"/>
    </location>
    <ligand>
        <name>NADP(+)</name>
        <dbReference type="ChEBI" id="CHEBI:58349"/>
    </ligand>
</feature>
<dbReference type="UniPathway" id="UPA00193"/>
<dbReference type="GO" id="GO:0004488">
    <property type="term" value="F:methylenetetrahydrofolate dehydrogenase (NADP+) activity"/>
    <property type="evidence" value="ECO:0007669"/>
    <property type="project" value="UniProtKB-UniRule"/>
</dbReference>
<feature type="domain" description="Tetrahydrofolate dehydrogenase/cyclohydrolase catalytic" evidence="13">
    <location>
        <begin position="10"/>
        <end position="125"/>
    </location>
</feature>
<dbReference type="NCBIfam" id="NF008058">
    <property type="entry name" value="PRK10792.1"/>
    <property type="match status" value="1"/>
</dbReference>
<dbReference type="HAMAP" id="MF_01576">
    <property type="entry name" value="THF_DHG_CYH"/>
    <property type="match status" value="1"/>
</dbReference>
<evidence type="ECO:0000256" key="8">
    <source>
        <dbReference type="ARBA" id="ARBA00023002"/>
    </source>
</evidence>
<dbReference type="GO" id="GO:0009086">
    <property type="term" value="P:methionine biosynthetic process"/>
    <property type="evidence" value="ECO:0007669"/>
    <property type="project" value="UniProtKB-KW"/>
</dbReference>
<evidence type="ECO:0000256" key="1">
    <source>
        <dbReference type="ARBA" id="ARBA00004777"/>
    </source>
</evidence>
<keyword evidence="4 12" id="KW-0028">Amino-acid biosynthesis</keyword>
<dbReference type="GO" id="GO:0006164">
    <property type="term" value="P:purine nucleotide biosynthetic process"/>
    <property type="evidence" value="ECO:0007669"/>
    <property type="project" value="UniProtKB-KW"/>
</dbReference>
<comment type="catalytic activity">
    <reaction evidence="12">
        <text>(6R)-5,10-methenyltetrahydrofolate + H2O = (6R)-10-formyltetrahydrofolate + H(+)</text>
        <dbReference type="Rhea" id="RHEA:23700"/>
        <dbReference type="ChEBI" id="CHEBI:15377"/>
        <dbReference type="ChEBI" id="CHEBI:15378"/>
        <dbReference type="ChEBI" id="CHEBI:57455"/>
        <dbReference type="ChEBI" id="CHEBI:195366"/>
        <dbReference type="EC" id="3.5.4.9"/>
    </reaction>
</comment>